<comment type="caution">
    <text evidence="8">The sequence shown here is derived from an EMBL/GenBank/DDBJ whole genome shotgun (WGS) entry which is preliminary data.</text>
</comment>
<keyword evidence="4" id="KW-1133">Transmembrane helix</keyword>
<feature type="compositionally biased region" description="Low complexity" evidence="6">
    <location>
        <begin position="189"/>
        <end position="202"/>
    </location>
</feature>
<dbReference type="GO" id="GO:0098826">
    <property type="term" value="C:endoplasmic reticulum tubular network membrane"/>
    <property type="evidence" value="ECO:0007669"/>
    <property type="project" value="UniProtKB-UniRule"/>
</dbReference>
<feature type="compositionally biased region" description="Acidic residues" evidence="6">
    <location>
        <begin position="433"/>
        <end position="449"/>
    </location>
</feature>
<reference evidence="8" key="2">
    <citation type="submission" date="2019-04" db="EMBL/GenBank/DDBJ databases">
        <authorList>
            <person name="Kadobianskyi M."/>
            <person name="Schulze L."/>
            <person name="Schuelke M."/>
            <person name="Judkewitz B."/>
        </authorList>
    </citation>
    <scope>NUCLEOTIDE SEQUENCE</scope>
    <source>
        <strain evidence="8">Bolton</strain>
        <tissue evidence="8">Whole-body</tissue>
    </source>
</reference>
<keyword evidence="4" id="KW-0862">Zinc</keyword>
<keyword evidence="4" id="KW-0256">Endoplasmic reticulum</keyword>
<comment type="subunit">
    <text evidence="3 4">Homodimer; homodimerization requires the C4-type zinc finger motif and decreases during mitosis in a phosphorylation-dependent manner.</text>
</comment>
<keyword evidence="5" id="KW-0175">Coiled coil</keyword>
<keyword evidence="9" id="KW-1185">Reference proteome</keyword>
<dbReference type="EMBL" id="SRMA01026295">
    <property type="protein sequence ID" value="TRY85362.1"/>
    <property type="molecule type" value="Genomic_DNA"/>
</dbReference>
<dbReference type="InterPro" id="IPR019273">
    <property type="entry name" value="Lunapark_Znf"/>
</dbReference>
<evidence type="ECO:0000313" key="9">
    <source>
        <dbReference type="Proteomes" id="UP000316079"/>
    </source>
</evidence>
<evidence type="ECO:0000256" key="6">
    <source>
        <dbReference type="SAM" id="MobiDB-lite"/>
    </source>
</evidence>
<accession>A0A553Q5Z8</accession>
<feature type="transmembrane region" description="Helical" evidence="4">
    <location>
        <begin position="71"/>
        <end position="90"/>
    </location>
</feature>
<keyword evidence="4" id="KW-0479">Metal-binding</keyword>
<evidence type="ECO:0000256" key="2">
    <source>
        <dbReference type="ARBA" id="ARBA00009940"/>
    </source>
</evidence>
<sequence>MGAVVSRWRAKPSTVEVLEALDKDIQALEEYRERNQKQLKLWVYRLLCYSVLLYLIACSVVYVWFIPERTIGKLVIASPFFIFPLIVWLLRKLLIVLYNKRTERNNEKLEELKAEKKKILEQVMETETYKNAKLILERFDPDSKKKLELEAHPIGPAATPRQGQELRQRLVTPRTISRPHPGPSPPPSVSSTPVAPPTISAPGGPPEKHLAASAPHSMIRRLGSPAGSPLAQRVQSAGDIKGCPSHRSSSAADITTPLTREDEPWFICSWEASHLCTKRSNLLQENIAVAPNSSADEANILECVLACISGLHPPGPPLVRPVLPRERGMMDRVIECLVGDGPQNRYALICQQCLSHNGMALKEEFEYIAFRCAYCYFLNPARKTRPQAPRIAEYTVEAMPSAEQAPVAMETEPSVSAPAPEEKCTEEVKSEAAEQEPNENQPEEEPAEDTDPHLERKGQSNDEHELSAMEVE</sequence>
<comment type="domain">
    <text evidence="4">The C4-type zinc finger motif is necessary both for its ER three-way tubular junction localization and formation.</text>
</comment>
<dbReference type="OrthoDB" id="1725934at2759"/>
<dbReference type="Pfam" id="PF10058">
    <property type="entry name" value="Zn_ribbon_10"/>
    <property type="match status" value="1"/>
</dbReference>
<comment type="subcellular location">
    <subcellularLocation>
        <location evidence="1 4">Endoplasmic reticulum membrane</location>
        <topology evidence="1 4">Multi-pass membrane protein</topology>
        <orientation evidence="1 4">Cytoplasmic side</orientation>
    </subcellularLocation>
</comment>
<dbReference type="GO" id="GO:0042802">
    <property type="term" value="F:identical protein binding"/>
    <property type="evidence" value="ECO:0007669"/>
    <property type="project" value="UniProtKB-UniRule"/>
</dbReference>
<feature type="region of interest" description="Disordered" evidence="6">
    <location>
        <begin position="403"/>
        <end position="472"/>
    </location>
</feature>
<comment type="function">
    <text evidence="4">Plays a role in determining ER morphology.</text>
</comment>
<feature type="domain" description="Lunapark zinc ribbon" evidence="7">
    <location>
        <begin position="330"/>
        <end position="379"/>
    </location>
</feature>
<feature type="compositionally biased region" description="Basic and acidic residues" evidence="6">
    <location>
        <begin position="420"/>
        <end position="432"/>
    </location>
</feature>
<feature type="compositionally biased region" description="Basic and acidic residues" evidence="6">
    <location>
        <begin position="450"/>
        <end position="472"/>
    </location>
</feature>
<dbReference type="EMBL" id="SRMA01026295">
    <property type="protein sequence ID" value="TRY85363.1"/>
    <property type="molecule type" value="Genomic_DNA"/>
</dbReference>
<protein>
    <recommendedName>
        <fullName evidence="4">Endoplasmic reticulum junction formation protein lunapark</fullName>
    </recommendedName>
</protein>
<dbReference type="InterPro" id="IPR040115">
    <property type="entry name" value="Lnp"/>
</dbReference>
<reference evidence="8 9" key="1">
    <citation type="journal article" date="2019" name="Sci. Data">
        <title>Hybrid genome assembly and annotation of Danionella translucida.</title>
        <authorList>
            <person name="Kadobianskyi M."/>
            <person name="Schulze L."/>
            <person name="Schuelke M."/>
            <person name="Judkewitz B."/>
        </authorList>
    </citation>
    <scope>NUCLEOTIDE SEQUENCE [LARGE SCALE GENOMIC DNA]</scope>
    <source>
        <strain evidence="8 9">Bolton</strain>
    </source>
</reference>
<keyword evidence="4" id="KW-0863">Zinc-finger</keyword>
<dbReference type="PANTHER" id="PTHR22166">
    <property type="entry name" value="ENDOPLASMIC RETICULUM JUNCTION FORMATION PROTEIN LUNAPARK"/>
    <property type="match status" value="1"/>
</dbReference>
<dbReference type="GO" id="GO:0008270">
    <property type="term" value="F:zinc ion binding"/>
    <property type="evidence" value="ECO:0007669"/>
    <property type="project" value="UniProtKB-KW"/>
</dbReference>
<evidence type="ECO:0000256" key="4">
    <source>
        <dbReference type="RuleBase" id="RU367073"/>
    </source>
</evidence>
<name>A0A553Q5Z8_9TELE</name>
<dbReference type="GO" id="GO:1903373">
    <property type="term" value="P:positive regulation of endoplasmic reticulum tubular network organization"/>
    <property type="evidence" value="ECO:0007669"/>
    <property type="project" value="UniProtKB-UniRule"/>
</dbReference>
<evidence type="ECO:0000256" key="1">
    <source>
        <dbReference type="ARBA" id="ARBA00004215"/>
    </source>
</evidence>
<dbReference type="STRING" id="623744.A0A553Q5Z8"/>
<dbReference type="GO" id="GO:0071788">
    <property type="term" value="P:endoplasmic reticulum tubular network maintenance"/>
    <property type="evidence" value="ECO:0007669"/>
    <property type="project" value="UniProtKB-UniRule"/>
</dbReference>
<comment type="similarity">
    <text evidence="2 4">Belongs to the lunapark family.</text>
</comment>
<evidence type="ECO:0000256" key="3">
    <source>
        <dbReference type="ARBA" id="ARBA00047002"/>
    </source>
</evidence>
<proteinExistence type="inferred from homology"/>
<dbReference type="PANTHER" id="PTHR22166:SF13">
    <property type="entry name" value="ENDOPLASMIC RETICULUM JUNCTION FORMATION PROTEIN LUNAPARK-A"/>
    <property type="match status" value="1"/>
</dbReference>
<dbReference type="AlphaFoldDB" id="A0A553Q5Z8"/>
<dbReference type="Proteomes" id="UP000316079">
    <property type="component" value="Unassembled WGS sequence"/>
</dbReference>
<keyword evidence="4" id="KW-0472">Membrane</keyword>
<feature type="coiled-coil region" evidence="5">
    <location>
        <begin position="95"/>
        <end position="129"/>
    </location>
</feature>
<feature type="compositionally biased region" description="Polar residues" evidence="6">
    <location>
        <begin position="246"/>
        <end position="256"/>
    </location>
</feature>
<evidence type="ECO:0000313" key="8">
    <source>
        <dbReference type="EMBL" id="TRY85363.1"/>
    </source>
</evidence>
<evidence type="ECO:0000256" key="5">
    <source>
        <dbReference type="SAM" id="Coils"/>
    </source>
</evidence>
<evidence type="ECO:0000259" key="7">
    <source>
        <dbReference type="Pfam" id="PF10058"/>
    </source>
</evidence>
<feature type="transmembrane region" description="Helical" evidence="4">
    <location>
        <begin position="42"/>
        <end position="65"/>
    </location>
</feature>
<gene>
    <name evidence="8" type="ORF">DNTS_031304</name>
</gene>
<organism evidence="8 9">
    <name type="scientific">Danionella cerebrum</name>
    <dbReference type="NCBI Taxonomy" id="2873325"/>
    <lineage>
        <taxon>Eukaryota</taxon>
        <taxon>Metazoa</taxon>
        <taxon>Chordata</taxon>
        <taxon>Craniata</taxon>
        <taxon>Vertebrata</taxon>
        <taxon>Euteleostomi</taxon>
        <taxon>Actinopterygii</taxon>
        <taxon>Neopterygii</taxon>
        <taxon>Teleostei</taxon>
        <taxon>Ostariophysi</taxon>
        <taxon>Cypriniformes</taxon>
        <taxon>Danionidae</taxon>
        <taxon>Danioninae</taxon>
        <taxon>Danionella</taxon>
    </lineage>
</organism>
<keyword evidence="4" id="KW-0812">Transmembrane</keyword>
<feature type="region of interest" description="Disordered" evidence="6">
    <location>
        <begin position="174"/>
        <end position="256"/>
    </location>
</feature>